<keyword evidence="9" id="KW-1185">Reference proteome</keyword>
<dbReference type="InterPro" id="IPR036259">
    <property type="entry name" value="MFS_trans_sf"/>
</dbReference>
<dbReference type="Gene3D" id="1.20.1250.20">
    <property type="entry name" value="MFS general substrate transporter like domains"/>
    <property type="match status" value="1"/>
</dbReference>
<dbReference type="Gene3D" id="3.50.50.60">
    <property type="entry name" value="FAD/NAD(P)-binding domain"/>
    <property type="match status" value="2"/>
</dbReference>
<evidence type="ECO:0008006" key="10">
    <source>
        <dbReference type="Google" id="ProtNLM"/>
    </source>
</evidence>
<dbReference type="InterPro" id="IPR051209">
    <property type="entry name" value="FAD-bind_Monooxygenase_sf"/>
</dbReference>
<dbReference type="GO" id="GO:0004499">
    <property type="term" value="F:N,N-dimethylaniline monooxygenase activity"/>
    <property type="evidence" value="ECO:0007669"/>
    <property type="project" value="InterPro"/>
</dbReference>
<feature type="transmembrane region" description="Helical" evidence="7">
    <location>
        <begin position="306"/>
        <end position="328"/>
    </location>
</feature>
<feature type="transmembrane region" description="Helical" evidence="7">
    <location>
        <begin position="113"/>
        <end position="139"/>
    </location>
</feature>
<dbReference type="GO" id="GO:0050661">
    <property type="term" value="F:NADP binding"/>
    <property type="evidence" value="ECO:0007669"/>
    <property type="project" value="InterPro"/>
</dbReference>
<dbReference type="EMBL" id="MU006242">
    <property type="protein sequence ID" value="KAF2819934.1"/>
    <property type="molecule type" value="Genomic_DNA"/>
</dbReference>
<feature type="transmembrane region" description="Helical" evidence="7">
    <location>
        <begin position="193"/>
        <end position="212"/>
    </location>
</feature>
<comment type="subcellular location">
    <subcellularLocation>
        <location evidence="1">Membrane</location>
        <topology evidence="1">Multi-pass membrane protein</topology>
    </subcellularLocation>
</comment>
<comment type="similarity">
    <text evidence="2">Belongs to the FAD-binding monooxygenase family.</text>
</comment>
<evidence type="ECO:0000256" key="6">
    <source>
        <dbReference type="SAM" id="MobiDB-lite"/>
    </source>
</evidence>
<evidence type="ECO:0000313" key="8">
    <source>
        <dbReference type="EMBL" id="KAF2819934.1"/>
    </source>
</evidence>
<feature type="compositionally biased region" description="Basic and acidic residues" evidence="6">
    <location>
        <begin position="496"/>
        <end position="506"/>
    </location>
</feature>
<feature type="region of interest" description="Disordered" evidence="6">
    <location>
        <begin position="456"/>
        <end position="507"/>
    </location>
</feature>
<dbReference type="PANTHER" id="PTHR42877:SF5">
    <property type="entry name" value="L-ORNITHINE N(5)-MONOOXYGENASE-RELATED"/>
    <property type="match status" value="1"/>
</dbReference>
<dbReference type="AlphaFoldDB" id="A0A6A6ZHZ8"/>
<feature type="transmembrane region" description="Helical" evidence="7">
    <location>
        <begin position="546"/>
        <end position="566"/>
    </location>
</feature>
<name>A0A6A6ZHZ8_9PLEO</name>
<dbReference type="CDD" id="cd06174">
    <property type="entry name" value="MFS"/>
    <property type="match status" value="1"/>
</dbReference>
<proteinExistence type="inferred from homology"/>
<evidence type="ECO:0000256" key="7">
    <source>
        <dbReference type="SAM" id="Phobius"/>
    </source>
</evidence>
<dbReference type="OrthoDB" id="74360at2759"/>
<dbReference type="GO" id="GO:0050660">
    <property type="term" value="F:flavin adenine dinucleotide binding"/>
    <property type="evidence" value="ECO:0007669"/>
    <property type="project" value="InterPro"/>
</dbReference>
<dbReference type="InterPro" id="IPR036188">
    <property type="entry name" value="FAD/NAD-bd_sf"/>
</dbReference>
<evidence type="ECO:0000313" key="9">
    <source>
        <dbReference type="Proteomes" id="UP000799424"/>
    </source>
</evidence>
<dbReference type="GO" id="GO:0022857">
    <property type="term" value="F:transmembrane transporter activity"/>
    <property type="evidence" value="ECO:0007669"/>
    <property type="project" value="InterPro"/>
</dbReference>
<protein>
    <recommendedName>
        <fullName evidence="10">FAD/NAD(P)-binding domain-containing protein</fullName>
    </recommendedName>
</protein>
<evidence type="ECO:0000256" key="4">
    <source>
        <dbReference type="ARBA" id="ARBA00022827"/>
    </source>
</evidence>
<sequence>MFGLQFTASRTQIASYLFGVALFSISFLVFLNSSISFVITQRIGQSRNVGDAVGTLGFVDELVALVACPAWGLLSDRVGVRSVAVMGYTIVGVALWIFVQAKNVYPELLLARILFSLGGSATATMVTAVLPAMTFVKVVHDPRSPTRRARSHAVAASISSELTITPARFRSTSREPTADSRRSTDAGASTSQLAGLVGMFTGCGALVALLVFLPLPTRFQEAGETPATAVAYAFYVVGTIALFVALGCFFGLRSLPGEEGKCWKRLAGKDESKETDTRSKRDLVLIYPRLFWQSVRLGFVSSNIGLGYMGGFVARASSVAISLFIPLFTNHYFLQSGRCKVDPSNPSDIKSACPEAYKLAAMLTGISQLVALMCAPLFGYLSGRFPKYNIPLLVSAVAGIAGYSWFGSLTSPDYHSEDGTGAIFFIVALLGISQIGAIVCSLALLGRGINNDEVKPVPSHGAESTNGTSHPSAGATPPSSAPITPVDEDAPLLPRGRRDSSTEVHSHNHIKGSIAGTYSLLGGFGILLLTKAGGALFDSTGPGSPFYMMAAFNALLLVVGVGVSGWQTARPWQPAGRDEQLHACAVFVGSPRRGSGGRGHVIGARVTFLLRTRQTCLNGPGWEKTSHNKTTMWSRLSIMRIQQPYKWHSEILLPHFIMSFDTEVLIIGAGMSGLGLAVQIIRKFGISNFELIEKSEDVGGTWLANTYPGCGCDVASHFYSYSFALNPDWSRKYSMRPEIQAYFRSVAEQYRVVEHVRFHSIVEKAEWDDVDKVWVVKVLDLQTKQQSVRRAKILVSGVGSLSVPKKCDVPGADQFKGRMFHSAQWDHSFDWKDKDVVVLGNGCSATQFLPIMAAPPNPVRKITQFARQAQYLSERTNPVYSPLFKATMRYVPLTMRLYRFKHYYDMEADWSGFNIESGRPIRQSLAQENEAYVKKMAPRKYWDALVPKSEIGCKRKVLDTEYLKSLWRENVDLISDDPVERITEDGVVTRSGREVRADAIVLAIGFATQQMLCPMEILGKGGLSLNEYWDTETQGVAQAYFGTVVPHFPNFFVLMGPNTVTGHLSVIYTVECQMNFTLRLLAPILQSLPSYRSKSLLPALLAPSPATIEVLPEAAASDSKWTQREAKKLVWASGCTNWAIDAKTGMNNMMYPDWQFLYWWRSVWWRRQDFVYRDEKTGQEVRPGEVGRWVRRVALTAALVGVVVKRDFVLEELPRRLRGLDVGSIVRGWSG</sequence>
<feature type="transmembrane region" description="Helical" evidence="7">
    <location>
        <begin position="232"/>
        <end position="255"/>
    </location>
</feature>
<dbReference type="GO" id="GO:0016020">
    <property type="term" value="C:membrane"/>
    <property type="evidence" value="ECO:0007669"/>
    <property type="project" value="UniProtKB-SubCell"/>
</dbReference>
<gene>
    <name evidence="8" type="ORF">CC86DRAFT_334139</name>
</gene>
<feature type="transmembrane region" description="Helical" evidence="7">
    <location>
        <begin position="359"/>
        <end position="381"/>
    </location>
</feature>
<dbReference type="Pfam" id="PF00743">
    <property type="entry name" value="FMO-like"/>
    <property type="match status" value="1"/>
</dbReference>
<evidence type="ECO:0000256" key="2">
    <source>
        <dbReference type="ARBA" id="ARBA00010139"/>
    </source>
</evidence>
<accession>A0A6A6ZHZ8</accession>
<feature type="transmembrane region" description="Helical" evidence="7">
    <location>
        <begin position="13"/>
        <end position="39"/>
    </location>
</feature>
<keyword evidence="7" id="KW-0812">Transmembrane</keyword>
<feature type="transmembrane region" description="Helical" evidence="7">
    <location>
        <begin position="83"/>
        <end position="101"/>
    </location>
</feature>
<feature type="transmembrane region" description="Helical" evidence="7">
    <location>
        <begin position="664"/>
        <end position="681"/>
    </location>
</feature>
<dbReference type="PANTHER" id="PTHR42877">
    <property type="entry name" value="L-ORNITHINE N(5)-MONOOXYGENASE-RELATED"/>
    <property type="match status" value="1"/>
</dbReference>
<evidence type="ECO:0000256" key="1">
    <source>
        <dbReference type="ARBA" id="ARBA00004141"/>
    </source>
</evidence>
<feature type="compositionally biased region" description="Low complexity" evidence="6">
    <location>
        <begin position="468"/>
        <end position="485"/>
    </location>
</feature>
<dbReference type="SUPFAM" id="SSF103473">
    <property type="entry name" value="MFS general substrate transporter"/>
    <property type="match status" value="2"/>
</dbReference>
<feature type="transmembrane region" description="Helical" evidence="7">
    <location>
        <begin position="388"/>
        <end position="406"/>
    </location>
</feature>
<keyword evidence="4" id="KW-0274">FAD</keyword>
<dbReference type="Pfam" id="PF07690">
    <property type="entry name" value="MFS_1"/>
    <property type="match status" value="1"/>
</dbReference>
<reference evidence="8" key="1">
    <citation type="journal article" date="2020" name="Stud. Mycol.">
        <title>101 Dothideomycetes genomes: a test case for predicting lifestyles and emergence of pathogens.</title>
        <authorList>
            <person name="Haridas S."/>
            <person name="Albert R."/>
            <person name="Binder M."/>
            <person name="Bloem J."/>
            <person name="Labutti K."/>
            <person name="Salamov A."/>
            <person name="Andreopoulos B."/>
            <person name="Baker S."/>
            <person name="Barry K."/>
            <person name="Bills G."/>
            <person name="Bluhm B."/>
            <person name="Cannon C."/>
            <person name="Castanera R."/>
            <person name="Culley D."/>
            <person name="Daum C."/>
            <person name="Ezra D."/>
            <person name="Gonzalez J."/>
            <person name="Henrissat B."/>
            <person name="Kuo A."/>
            <person name="Liang C."/>
            <person name="Lipzen A."/>
            <person name="Lutzoni F."/>
            <person name="Magnuson J."/>
            <person name="Mondo S."/>
            <person name="Nolan M."/>
            <person name="Ohm R."/>
            <person name="Pangilinan J."/>
            <person name="Park H.-J."/>
            <person name="Ramirez L."/>
            <person name="Alfaro M."/>
            <person name="Sun H."/>
            <person name="Tritt A."/>
            <person name="Yoshinaga Y."/>
            <person name="Zwiers L.-H."/>
            <person name="Turgeon B."/>
            <person name="Goodwin S."/>
            <person name="Spatafora J."/>
            <person name="Crous P."/>
            <person name="Grigoriev I."/>
        </authorList>
    </citation>
    <scope>NUCLEOTIDE SEQUENCE</scope>
    <source>
        <strain evidence="8">CBS 113818</strain>
    </source>
</reference>
<evidence type="ECO:0000256" key="3">
    <source>
        <dbReference type="ARBA" id="ARBA00022630"/>
    </source>
</evidence>
<keyword evidence="7" id="KW-1133">Transmembrane helix</keyword>
<evidence type="ECO:0000256" key="5">
    <source>
        <dbReference type="ARBA" id="ARBA00023002"/>
    </source>
</evidence>
<keyword evidence="3" id="KW-0285">Flavoprotein</keyword>
<organism evidence="8 9">
    <name type="scientific">Ophiobolus disseminans</name>
    <dbReference type="NCBI Taxonomy" id="1469910"/>
    <lineage>
        <taxon>Eukaryota</taxon>
        <taxon>Fungi</taxon>
        <taxon>Dikarya</taxon>
        <taxon>Ascomycota</taxon>
        <taxon>Pezizomycotina</taxon>
        <taxon>Dothideomycetes</taxon>
        <taxon>Pleosporomycetidae</taxon>
        <taxon>Pleosporales</taxon>
        <taxon>Pleosporineae</taxon>
        <taxon>Phaeosphaeriaceae</taxon>
        <taxon>Ophiobolus</taxon>
    </lineage>
</organism>
<feature type="transmembrane region" description="Helical" evidence="7">
    <location>
        <begin position="422"/>
        <end position="445"/>
    </location>
</feature>
<dbReference type="InterPro" id="IPR011701">
    <property type="entry name" value="MFS"/>
</dbReference>
<dbReference type="SUPFAM" id="SSF51905">
    <property type="entry name" value="FAD/NAD(P)-binding domain"/>
    <property type="match status" value="1"/>
</dbReference>
<dbReference type="Proteomes" id="UP000799424">
    <property type="component" value="Unassembled WGS sequence"/>
</dbReference>
<feature type="transmembrane region" description="Helical" evidence="7">
    <location>
        <begin position="515"/>
        <end position="534"/>
    </location>
</feature>
<keyword evidence="5" id="KW-0560">Oxidoreductase</keyword>
<dbReference type="InterPro" id="IPR020946">
    <property type="entry name" value="Flavin_mOase-like"/>
</dbReference>
<keyword evidence="7" id="KW-0472">Membrane</keyword>